<reference evidence="1" key="1">
    <citation type="submission" date="2016-09" db="EMBL/GenBank/DDBJ databases">
        <authorList>
            <person name="Capua I."/>
            <person name="De Benedictis P."/>
            <person name="Joannis T."/>
            <person name="Lombin L.H."/>
            <person name="Cattoli G."/>
        </authorList>
    </citation>
    <scope>NUCLEOTIDE SEQUENCE</scope>
</reference>
<evidence type="ECO:0000313" key="1">
    <source>
        <dbReference type="EMBL" id="JAT99518.1"/>
    </source>
</evidence>
<dbReference type="SUPFAM" id="SSF56219">
    <property type="entry name" value="DNase I-like"/>
    <property type="match status" value="1"/>
</dbReference>
<dbReference type="Gene3D" id="3.60.10.10">
    <property type="entry name" value="Endonuclease/exonuclease/phosphatase"/>
    <property type="match status" value="1"/>
</dbReference>
<dbReference type="AlphaFoldDB" id="A0A1E1XJU6"/>
<sequence length="74" mass="8090">SVIPKRDEICSLISSSSSDLVLLTETWLNPSITDLEILPSLPHFDIFRKDRPGNARGGGVLIAANRSLRCTLVN</sequence>
<organism evidence="1">
    <name type="scientific">Amblyomma sculptum</name>
    <name type="common">Tick</name>
    <dbReference type="NCBI Taxonomy" id="1581419"/>
    <lineage>
        <taxon>Eukaryota</taxon>
        <taxon>Metazoa</taxon>
        <taxon>Ecdysozoa</taxon>
        <taxon>Arthropoda</taxon>
        <taxon>Chelicerata</taxon>
        <taxon>Arachnida</taxon>
        <taxon>Acari</taxon>
        <taxon>Parasitiformes</taxon>
        <taxon>Ixodida</taxon>
        <taxon>Ixodoidea</taxon>
        <taxon>Ixodidae</taxon>
        <taxon>Amblyomminae</taxon>
        <taxon>Amblyomma</taxon>
    </lineage>
</organism>
<name>A0A1E1XJU6_AMBSC</name>
<proteinExistence type="evidence at transcript level"/>
<dbReference type="InterPro" id="IPR036691">
    <property type="entry name" value="Endo/exonu/phosph_ase_sf"/>
</dbReference>
<reference evidence="1" key="2">
    <citation type="journal article" date="2017" name="Front. Cell. Infect. Microbiol.">
        <title>Analysis of the Salivary Gland Transcriptome of Unfed and Partially Fed Amblyomma sculptum Ticks and Descriptive Proteome of the Saliva.</title>
        <authorList>
            <person name="Esteves E."/>
            <person name="Maruyama S.R."/>
            <person name="Kawahara R."/>
            <person name="Fujita A."/>
            <person name="Martins L.A."/>
            <person name="Righi A.A."/>
            <person name="Costa F.B."/>
            <person name="Palmisano G."/>
            <person name="Labruna M.B."/>
            <person name="Sa-Nunes A."/>
            <person name="Ribeiro J.M.C."/>
            <person name="Fogaca A.C."/>
        </authorList>
    </citation>
    <scope>NUCLEOTIDE SEQUENCE</scope>
</reference>
<feature type="non-terminal residue" evidence="1">
    <location>
        <position position="1"/>
    </location>
</feature>
<dbReference type="EMBL" id="GFAA01003916">
    <property type="protein sequence ID" value="JAT99518.1"/>
    <property type="molecule type" value="mRNA"/>
</dbReference>
<feature type="non-terminal residue" evidence="1">
    <location>
        <position position="74"/>
    </location>
</feature>
<protein>
    <submittedName>
        <fullName evidence="1">Putative tick transposon</fullName>
    </submittedName>
</protein>
<accession>A0A1E1XJU6</accession>